<name>A0AA45AHU7_VERDA</name>
<feature type="compositionally biased region" description="Basic residues" evidence="1">
    <location>
        <begin position="47"/>
        <end position="58"/>
    </location>
</feature>
<organism evidence="2 3">
    <name type="scientific">Verticillium dahliae</name>
    <name type="common">Verticillium wilt</name>
    <dbReference type="NCBI Taxonomy" id="27337"/>
    <lineage>
        <taxon>Eukaryota</taxon>
        <taxon>Fungi</taxon>
        <taxon>Dikarya</taxon>
        <taxon>Ascomycota</taxon>
        <taxon>Pezizomycotina</taxon>
        <taxon>Sordariomycetes</taxon>
        <taxon>Hypocreomycetidae</taxon>
        <taxon>Glomerellales</taxon>
        <taxon>Plectosphaerellaceae</taxon>
        <taxon>Verticillium</taxon>
    </lineage>
</organism>
<feature type="region of interest" description="Disordered" evidence="1">
    <location>
        <begin position="1"/>
        <end position="58"/>
    </location>
</feature>
<evidence type="ECO:0000256" key="1">
    <source>
        <dbReference type="SAM" id="MobiDB-lite"/>
    </source>
</evidence>
<evidence type="ECO:0000313" key="2">
    <source>
        <dbReference type="EMBL" id="PNH27274.1"/>
    </source>
</evidence>
<evidence type="ECO:0000313" key="3">
    <source>
        <dbReference type="Proteomes" id="UP000236305"/>
    </source>
</evidence>
<feature type="compositionally biased region" description="Polar residues" evidence="1">
    <location>
        <begin position="26"/>
        <end position="43"/>
    </location>
</feature>
<dbReference type="EMBL" id="MPSH01000048">
    <property type="protein sequence ID" value="PNH27274.1"/>
    <property type="molecule type" value="Genomic_DNA"/>
</dbReference>
<sequence>MQMEPSPGNRIVITGHPAKATHTHPSHLQMTMTEKKQPQPNSATQSPRHRRTSSRTFHHTHLILMSISVLG</sequence>
<accession>A0AA45AHU7</accession>
<dbReference type="Proteomes" id="UP000236305">
    <property type="component" value="Unassembled WGS sequence"/>
</dbReference>
<protein>
    <submittedName>
        <fullName evidence="2">Uncharacterized protein</fullName>
    </submittedName>
</protein>
<comment type="caution">
    <text evidence="2">The sequence shown here is derived from an EMBL/GenBank/DDBJ whole genome shotgun (WGS) entry which is preliminary data.</text>
</comment>
<gene>
    <name evidence="2" type="ORF">BJF96_g9430</name>
</gene>
<dbReference type="AlphaFoldDB" id="A0AA45AHU7"/>
<reference evidence="2 3" key="1">
    <citation type="submission" date="2017-12" db="EMBL/GenBank/DDBJ databases">
        <title>Comparative genomics yields insights into virulence evolution of Verticillium dahliae.</title>
        <authorList>
            <person name="Fan R."/>
            <person name="Armitage A.D."/>
            <person name="Cascant-Lopez E."/>
            <person name="Sobczyk M."/>
            <person name="Cockerton H.M."/>
            <person name="Harrison R.J."/>
        </authorList>
    </citation>
    <scope>NUCLEOTIDE SEQUENCE [LARGE SCALE GENOMIC DNA]</scope>
    <source>
        <strain evidence="2 3">12008</strain>
    </source>
</reference>
<proteinExistence type="predicted"/>